<gene>
    <name evidence="12" type="ORF">EV650_4023</name>
</gene>
<dbReference type="Proteomes" id="UP000295447">
    <property type="component" value="Unassembled WGS sequence"/>
</dbReference>
<evidence type="ECO:0000256" key="10">
    <source>
        <dbReference type="SAM" id="SignalP"/>
    </source>
</evidence>
<dbReference type="PIRSF" id="PIRSF001134">
    <property type="entry name" value="Streptogrisin"/>
    <property type="match status" value="1"/>
</dbReference>
<evidence type="ECO:0000256" key="5">
    <source>
        <dbReference type="ARBA" id="ARBA00022825"/>
    </source>
</evidence>
<dbReference type="InterPro" id="IPR037295">
    <property type="entry name" value="Alpha-lytic_protease_prodomain"/>
</dbReference>
<feature type="active site" description="Charge relay system" evidence="8">
    <location>
        <position position="245"/>
    </location>
</feature>
<dbReference type="Gene3D" id="3.30.300.50">
    <property type="match status" value="1"/>
</dbReference>
<dbReference type="Gene3D" id="2.40.10.10">
    <property type="entry name" value="Trypsin-like serine proteases"/>
    <property type="match status" value="2"/>
</dbReference>
<keyword evidence="7 9" id="KW-1015">Disulfide bond</keyword>
<sequence length="381" mass="39779">MSGRFRVGAALTGVVALTAGGLVAANWATADTRTKAGQQTAPAKKKTTGSPLVAKTLESELGSDSGVVGSYYDETGKLVVAVSDLSTAELVRQIGAIPRLVKYTFQQLNAVQNQLNELSATSSAGKVRSWYVDPLSGTVVVSVPKGAHDSITDRFMSRAEANGDRVTVRHVTGTVRPTADDFSLRGGVQVDKNTGYVCSLGFNARTRKGNRIFLTAGHCTAGKPSFSRNGYVLGNTYTSSFPGNDFGSVGVIEGWDQQGYVEGWGAGNVAVKGLADATVGSTLCKSGKTTGWTCGRIVARNVTVNYGNNRVVRGLFQHTACVEAGDSGGANMTGNYAQGITSGAALIDGQCLEKSGQTNESYAQPIAEVLQSTKSRLILAN</sequence>
<feature type="domain" description="Peptidase S1A alpha-lytic prodomain" evidence="11">
    <location>
        <begin position="104"/>
        <end position="162"/>
    </location>
</feature>
<evidence type="ECO:0000256" key="8">
    <source>
        <dbReference type="PIRSR" id="PIRSR001134-1"/>
    </source>
</evidence>
<keyword evidence="6" id="KW-0865">Zymogen</keyword>
<keyword evidence="5" id="KW-0720">Serine protease</keyword>
<reference evidence="12 13" key="1">
    <citation type="submission" date="2019-03" db="EMBL/GenBank/DDBJ databases">
        <title>Genomic Encyclopedia of Type Strains, Phase III (KMG-III): the genomes of soil and plant-associated and newly described type strains.</title>
        <authorList>
            <person name="Whitman W."/>
        </authorList>
    </citation>
    <scope>NUCLEOTIDE SEQUENCE [LARGE SCALE GENOMIC DNA]</scope>
    <source>
        <strain evidence="12 13">VKM Ac-2570</strain>
    </source>
</reference>
<keyword evidence="4" id="KW-0378">Hydrolase</keyword>
<evidence type="ECO:0000256" key="9">
    <source>
        <dbReference type="PIRSR" id="PIRSR001134-2"/>
    </source>
</evidence>
<dbReference type="InterPro" id="IPR035070">
    <property type="entry name" value="Streptogrisin_prodomain"/>
</dbReference>
<dbReference type="InterPro" id="IPR043504">
    <property type="entry name" value="Peptidase_S1_PA_chymotrypsin"/>
</dbReference>
<dbReference type="GO" id="GO:0006508">
    <property type="term" value="P:proteolysis"/>
    <property type="evidence" value="ECO:0007669"/>
    <property type="project" value="UniProtKB-KW"/>
</dbReference>
<feature type="chain" id="PRO_5038582618" evidence="10">
    <location>
        <begin position="25"/>
        <end position="381"/>
    </location>
</feature>
<evidence type="ECO:0000313" key="12">
    <source>
        <dbReference type="EMBL" id="TDW17456.1"/>
    </source>
</evidence>
<name>A0A4R7ZJV7_9ACTN</name>
<feature type="disulfide bond" evidence="9">
    <location>
        <begin position="198"/>
        <end position="219"/>
    </location>
</feature>
<dbReference type="InterPro" id="IPR004236">
    <property type="entry name" value="Pept_S1_alpha_lytic"/>
</dbReference>
<dbReference type="GO" id="GO:0004252">
    <property type="term" value="F:serine-type endopeptidase activity"/>
    <property type="evidence" value="ECO:0007669"/>
    <property type="project" value="InterPro"/>
</dbReference>
<dbReference type="OrthoDB" id="3744945at2"/>
<feature type="disulfide bond" evidence="9">
    <location>
        <begin position="321"/>
        <end position="351"/>
    </location>
</feature>
<organism evidence="12 13">
    <name type="scientific">Kribbella kalugense</name>
    <dbReference type="NCBI Taxonomy" id="2512221"/>
    <lineage>
        <taxon>Bacteria</taxon>
        <taxon>Bacillati</taxon>
        <taxon>Actinomycetota</taxon>
        <taxon>Actinomycetes</taxon>
        <taxon>Propionibacteriales</taxon>
        <taxon>Kribbellaceae</taxon>
        <taxon>Kribbella</taxon>
    </lineage>
</organism>
<evidence type="ECO:0000256" key="7">
    <source>
        <dbReference type="ARBA" id="ARBA00023157"/>
    </source>
</evidence>
<keyword evidence="2" id="KW-0645">Protease</keyword>
<feature type="active site" description="Charge relay system" evidence="8">
    <location>
        <position position="327"/>
    </location>
</feature>
<dbReference type="InterPro" id="IPR001316">
    <property type="entry name" value="Pept_S1A_streptogrisin"/>
</dbReference>
<proteinExistence type="inferred from homology"/>
<dbReference type="GO" id="GO:0005576">
    <property type="term" value="C:extracellular region"/>
    <property type="evidence" value="ECO:0007669"/>
    <property type="project" value="InterPro"/>
</dbReference>
<protein>
    <submittedName>
        <fullName evidence="12">Streptogrisin C</fullName>
    </submittedName>
</protein>
<evidence type="ECO:0000256" key="3">
    <source>
        <dbReference type="ARBA" id="ARBA00022729"/>
    </source>
</evidence>
<dbReference type="InterPro" id="IPR009003">
    <property type="entry name" value="Peptidase_S1_PA"/>
</dbReference>
<dbReference type="AlphaFoldDB" id="A0A4R7ZJV7"/>
<feature type="active site" description="Charge relay system" evidence="8">
    <location>
        <position position="218"/>
    </location>
</feature>
<evidence type="ECO:0000256" key="2">
    <source>
        <dbReference type="ARBA" id="ARBA00022670"/>
    </source>
</evidence>
<comment type="similarity">
    <text evidence="1">Belongs to the peptidase S1 family.</text>
</comment>
<evidence type="ECO:0000313" key="13">
    <source>
        <dbReference type="Proteomes" id="UP000295447"/>
    </source>
</evidence>
<feature type="disulfide bond" evidence="9">
    <location>
        <begin position="284"/>
        <end position="294"/>
    </location>
</feature>
<dbReference type="SUPFAM" id="SSF54806">
    <property type="entry name" value="Alpha-lytic protease prodomain"/>
    <property type="match status" value="1"/>
</dbReference>
<evidence type="ECO:0000256" key="4">
    <source>
        <dbReference type="ARBA" id="ARBA00022801"/>
    </source>
</evidence>
<feature type="signal peptide" evidence="10">
    <location>
        <begin position="1"/>
        <end position="24"/>
    </location>
</feature>
<evidence type="ECO:0000259" key="11">
    <source>
        <dbReference type="Pfam" id="PF02983"/>
    </source>
</evidence>
<accession>A0A4R7ZJV7</accession>
<comment type="caution">
    <text evidence="12">The sequence shown here is derived from an EMBL/GenBank/DDBJ whole genome shotgun (WGS) entry which is preliminary data.</text>
</comment>
<dbReference type="EMBL" id="SODF01000002">
    <property type="protein sequence ID" value="TDW17456.1"/>
    <property type="molecule type" value="Genomic_DNA"/>
</dbReference>
<dbReference type="SUPFAM" id="SSF50494">
    <property type="entry name" value="Trypsin-like serine proteases"/>
    <property type="match status" value="1"/>
</dbReference>
<keyword evidence="13" id="KW-1185">Reference proteome</keyword>
<dbReference type="RefSeq" id="WP_134120557.1">
    <property type="nucleotide sequence ID" value="NZ_SODF01000002.1"/>
</dbReference>
<dbReference type="CDD" id="cd21112">
    <property type="entry name" value="alphaLP-like"/>
    <property type="match status" value="1"/>
</dbReference>
<keyword evidence="3 10" id="KW-0732">Signal</keyword>
<evidence type="ECO:0000256" key="1">
    <source>
        <dbReference type="ARBA" id="ARBA00007664"/>
    </source>
</evidence>
<dbReference type="Pfam" id="PF02983">
    <property type="entry name" value="Pro_Al_protease"/>
    <property type="match status" value="1"/>
</dbReference>
<dbReference type="PRINTS" id="PR00861">
    <property type="entry name" value="ALYTICPTASE"/>
</dbReference>
<evidence type="ECO:0000256" key="6">
    <source>
        <dbReference type="ARBA" id="ARBA00023145"/>
    </source>
</evidence>